<dbReference type="InterPro" id="IPR015527">
    <property type="entry name" value="Pept_C26_g-glut_hydrolase"/>
</dbReference>
<dbReference type="AlphaFoldDB" id="A0A7J6MKZ3"/>
<dbReference type="InterPro" id="IPR017926">
    <property type="entry name" value="GATASE"/>
</dbReference>
<comment type="caution">
    <text evidence="5">The sequence shown here is derived from an EMBL/GenBank/DDBJ whole genome shotgun (WGS) entry which is preliminary data.</text>
</comment>
<name>A0A7J6MKZ3_PERCH</name>
<dbReference type="SUPFAM" id="SSF52317">
    <property type="entry name" value="Class I glutamine amidotransferase-like"/>
    <property type="match status" value="3"/>
</dbReference>
<comment type="catalytic activity">
    <reaction evidence="2">
        <text>(6S)-5,6,7,8-tetrahydrofolyl-(gamma-L-Glu)(n) + (n-1) H2O = (6S)-5,6,7,8-tetrahydrofolate + (n-1) L-glutamate</text>
        <dbReference type="Rhea" id="RHEA:56784"/>
        <dbReference type="Rhea" id="RHEA-COMP:14738"/>
        <dbReference type="ChEBI" id="CHEBI:15377"/>
        <dbReference type="ChEBI" id="CHEBI:29985"/>
        <dbReference type="ChEBI" id="CHEBI:57453"/>
        <dbReference type="ChEBI" id="CHEBI:141005"/>
        <dbReference type="EC" id="3.4.19.9"/>
    </reaction>
</comment>
<keyword evidence="3" id="KW-0732">Signal</keyword>
<evidence type="ECO:0000313" key="6">
    <source>
        <dbReference type="Proteomes" id="UP000591131"/>
    </source>
</evidence>
<protein>
    <recommendedName>
        <fullName evidence="2">folate gamma-glutamyl hydrolase</fullName>
        <ecNumber evidence="2">3.4.19.9</ecNumber>
    </recommendedName>
</protein>
<accession>A0A7J6MKZ3</accession>
<dbReference type="InterPro" id="IPR029062">
    <property type="entry name" value="Class_I_gatase-like"/>
</dbReference>
<dbReference type="Proteomes" id="UP000591131">
    <property type="component" value="Unassembled WGS sequence"/>
</dbReference>
<dbReference type="OrthoDB" id="64220at2759"/>
<organism evidence="5 6">
    <name type="scientific">Perkinsus chesapeaki</name>
    <name type="common">Clam parasite</name>
    <name type="synonym">Perkinsus andrewsi</name>
    <dbReference type="NCBI Taxonomy" id="330153"/>
    <lineage>
        <taxon>Eukaryota</taxon>
        <taxon>Sar</taxon>
        <taxon>Alveolata</taxon>
        <taxon>Perkinsozoa</taxon>
        <taxon>Perkinsea</taxon>
        <taxon>Perkinsida</taxon>
        <taxon>Perkinsidae</taxon>
        <taxon>Perkinsus</taxon>
    </lineage>
</organism>
<dbReference type="PANTHER" id="PTHR11315:SF0">
    <property type="entry name" value="FOLATE GAMMA-GLUTAMYL HYDROLASE"/>
    <property type="match status" value="1"/>
</dbReference>
<dbReference type="EMBL" id="JAAPAO010000119">
    <property type="protein sequence ID" value="KAF4672116.1"/>
    <property type="molecule type" value="Genomic_DNA"/>
</dbReference>
<dbReference type="GO" id="GO:0046900">
    <property type="term" value="P:tetrahydrofolylpolyglutamate metabolic process"/>
    <property type="evidence" value="ECO:0007669"/>
    <property type="project" value="TreeGrafter"/>
</dbReference>
<dbReference type="GO" id="GO:0034722">
    <property type="term" value="F:gamma-glutamyl-peptidase activity"/>
    <property type="evidence" value="ECO:0007669"/>
    <property type="project" value="UniProtKB-UniRule"/>
</dbReference>
<sequence>MSTLFSVLLPLYILLVVVDAGQVADAKLVEYTPCSPVVGILAPLALYGGNLFVPPNDAAIPEYVVKFLRSAAVQVVVLHEEDPDLESVLSRLSGVYFPGASVDVDFDQPYEQAALRIYNYAKKRHSENDPFPLIGVGRGYHLLAALAAGTPDVISKDPRNAKNALLTLQIVDDGGDMLGSLPLNVKEILQTKPVTHNDQMYGVLPEMWERFPGLNEQFLMTSTSKDPVSGKIFSATIESRPGKAPMYGIEWHPETIPYLWDPDKVPASAKTPESLRVSSEVGLFINRLFSDKLNRFETMHNYFVHRMSVLFNILHRLCTLLVTVGAARLDDDTFDDYTPWSPVVGILVHPFVHNGTRLAGGFIPEHIPRFLESAGVQVAVLHEKEPHLESLLPLLSGVYFPDGVLDIDLNQPYEQAALKIYNYAKKRHSENDSFPLIGICQGHQLLAALAAGTPDAISKNAYKSTNVSLPLQFVEDGGKMLGSLPADLKKILQTKPITYNNHDHGIPPEMWERFPGLNEQFMMTSTSEDPVSGRIFSATMESRPGKAPMYGIQFHSETVPYAWSPLVKSALVKTHESLRITTEISLFINSLFHDKPSRFGDIGQLQGLLVETYDLRCAVDTGAAEGRCFHHIPDPTLLGINLPFANLLDITMRESDAFIPEYMVKFLESTGSQVVPIHEKDPDLESVLSRLSGVYLPDGVLDIDFDQPYEQAALRIYNYAKKRHSENDPFPLIGVGRGYHLLAALAAGTPDVISKDPRNTPNVALPLRIVDDGGDMLGSLPLNVKEILQTKAVRHNDQMYGVLPEMWERFPGLNEQFLMTSTTKDPVSGKIFSATMESRSGKAPMYGIEWHPGTVPYVWIPGYESILMKTRQLFQVTSAFGLFFNMLFISKPNRFEHVESLGAALVQNYKKTCEPLALAQGACTYLVPYPGQSGIQAHRKRTTFRERATKTIRDLFSRH</sequence>
<dbReference type="GO" id="GO:0005773">
    <property type="term" value="C:vacuole"/>
    <property type="evidence" value="ECO:0007669"/>
    <property type="project" value="TreeGrafter"/>
</dbReference>
<dbReference type="Pfam" id="PF00117">
    <property type="entry name" value="GATase"/>
    <property type="match status" value="1"/>
</dbReference>
<comment type="caution">
    <text evidence="2">Lacks conserved residue(s) required for the propagation of feature annotation.</text>
</comment>
<keyword evidence="2" id="KW-0378">Hydrolase</keyword>
<dbReference type="Gene3D" id="3.40.50.880">
    <property type="match status" value="3"/>
</dbReference>
<feature type="active site" evidence="2">
    <location>
        <position position="555"/>
    </location>
</feature>
<reference evidence="5 6" key="1">
    <citation type="submission" date="2020-04" db="EMBL/GenBank/DDBJ databases">
        <title>Perkinsus chesapeaki whole genome sequence.</title>
        <authorList>
            <person name="Bogema D.R."/>
        </authorList>
    </citation>
    <scope>NUCLEOTIDE SEQUENCE [LARGE SCALE GENOMIC DNA]</scope>
    <source>
        <strain evidence="5">ATCC PRA-425</strain>
    </source>
</reference>
<dbReference type="EC" id="3.4.19.9" evidence="2"/>
<dbReference type="PANTHER" id="PTHR11315">
    <property type="entry name" value="PROTEASE FAMILY C26 GAMMA-GLUTAMYL HYDROLASE"/>
    <property type="match status" value="1"/>
</dbReference>
<evidence type="ECO:0000256" key="2">
    <source>
        <dbReference type="PROSITE-ProRule" id="PRU00607"/>
    </source>
</evidence>
<proteinExistence type="predicted"/>
<gene>
    <name evidence="5" type="ORF">FOL47_000887</name>
</gene>
<dbReference type="PROSITE" id="PS51275">
    <property type="entry name" value="PEPTIDASE_C26_GGH"/>
    <property type="match status" value="3"/>
</dbReference>
<evidence type="ECO:0000256" key="1">
    <source>
        <dbReference type="PIRSR" id="PIRSR615527-1"/>
    </source>
</evidence>
<keyword evidence="6" id="KW-1185">Reference proteome</keyword>
<feature type="signal peptide" evidence="3">
    <location>
        <begin position="1"/>
        <end position="20"/>
    </location>
</feature>
<dbReference type="PROSITE" id="PS51273">
    <property type="entry name" value="GATASE_TYPE_1"/>
    <property type="match status" value="2"/>
</dbReference>
<evidence type="ECO:0000256" key="3">
    <source>
        <dbReference type="SAM" id="SignalP"/>
    </source>
</evidence>
<evidence type="ECO:0000259" key="4">
    <source>
        <dbReference type="Pfam" id="PF00117"/>
    </source>
</evidence>
<evidence type="ECO:0000313" key="5">
    <source>
        <dbReference type="EMBL" id="KAF4672116.1"/>
    </source>
</evidence>
<feature type="active site" description="Nucleophile" evidence="1 2">
    <location>
        <position position="440"/>
    </location>
</feature>
<feature type="chain" id="PRO_5029504571" description="folate gamma-glutamyl hydrolase" evidence="3">
    <location>
        <begin position="21"/>
        <end position="959"/>
    </location>
</feature>
<feature type="active site" description="Proton donor" evidence="1">
    <location>
        <position position="555"/>
    </location>
</feature>
<feature type="domain" description="Glutamine amidotransferase" evidence="4">
    <location>
        <begin position="369"/>
        <end position="560"/>
    </location>
</feature>